<dbReference type="Pfam" id="PF20181">
    <property type="entry name" value="DUF6544"/>
    <property type="match status" value="1"/>
</dbReference>
<proteinExistence type="predicted"/>
<comment type="caution">
    <text evidence="1">The sequence shown here is derived from an EMBL/GenBank/DDBJ whole genome shotgun (WGS) entry which is preliminary data.</text>
</comment>
<accession>A0A7J9NPP9</accession>
<reference evidence="1 2" key="1">
    <citation type="submission" date="2020-07" db="EMBL/GenBank/DDBJ databases">
        <title>Genomic Encyclopedia of Type Strains, Phase IV (KMG-V): Genome sequencing to study the core and pangenomes of soil and plant-associated prokaryotes.</title>
        <authorList>
            <person name="Whitman W."/>
        </authorList>
    </citation>
    <scope>NUCLEOTIDE SEQUENCE [LARGE SCALE GENOMIC DNA]</scope>
    <source>
        <strain evidence="1 2">A4</strain>
    </source>
</reference>
<dbReference type="Proteomes" id="UP000563838">
    <property type="component" value="Unassembled WGS sequence"/>
</dbReference>
<protein>
    <submittedName>
        <fullName evidence="1">Uncharacterized protein</fullName>
    </submittedName>
</protein>
<dbReference type="RefSeq" id="WP_181488836.1">
    <property type="nucleotide sequence ID" value="NZ_JACDUI010000002.1"/>
</dbReference>
<name>A0A7J9NPP9_METMI</name>
<gene>
    <name evidence="1" type="ORF">HNP87_001504</name>
</gene>
<dbReference type="EMBL" id="JACDUI010000002">
    <property type="protein sequence ID" value="MBA2840972.1"/>
    <property type="molecule type" value="Genomic_DNA"/>
</dbReference>
<dbReference type="AlphaFoldDB" id="A0A7J9NPP9"/>
<sequence>MHILLKIFILLVFLTILMSLITVTKSKNNTESIWTILEKNASEDIYFDENRLNENISPLAKKFINNSIKNGTKIPKTAILDIEGKMRTKIDETASWNDISSKEILSKNGFVWKAEIKSGPLILKGADYYFENNSEINFALYGLIPVVKESNKDITKSASGRLAIELIVWNPWTVFMDKNTEFKDVDSETFSVSFEIDGEPVTVYLKIDDEGNLKEVYMNRWNKLENDSYEYIPFGGTISDQLEQNGLKIAKTLNVGWNYGSREYVQTFYFNVTAADFY</sequence>
<organism evidence="1 2">
    <name type="scientific">Methanococcus maripaludis</name>
    <name type="common">Methanococcus deltae</name>
    <dbReference type="NCBI Taxonomy" id="39152"/>
    <lineage>
        <taxon>Archaea</taxon>
        <taxon>Methanobacteriati</taxon>
        <taxon>Methanobacteriota</taxon>
        <taxon>Methanomada group</taxon>
        <taxon>Methanococci</taxon>
        <taxon>Methanococcales</taxon>
        <taxon>Methanococcaceae</taxon>
        <taxon>Methanococcus</taxon>
    </lineage>
</organism>
<evidence type="ECO:0000313" key="2">
    <source>
        <dbReference type="Proteomes" id="UP000563838"/>
    </source>
</evidence>
<dbReference type="InterPro" id="IPR046674">
    <property type="entry name" value="DUF6544"/>
</dbReference>
<evidence type="ECO:0000313" key="1">
    <source>
        <dbReference type="EMBL" id="MBA2840972.1"/>
    </source>
</evidence>